<dbReference type="GO" id="GO:0005886">
    <property type="term" value="C:plasma membrane"/>
    <property type="evidence" value="ECO:0007669"/>
    <property type="project" value="UniProtKB-SubCell"/>
</dbReference>
<dbReference type="SUPFAM" id="SSF103473">
    <property type="entry name" value="MFS general substrate transporter"/>
    <property type="match status" value="1"/>
</dbReference>
<feature type="transmembrane region" description="Helical" evidence="5">
    <location>
        <begin position="88"/>
        <end position="108"/>
    </location>
</feature>
<dbReference type="InterPro" id="IPR011701">
    <property type="entry name" value="MFS"/>
</dbReference>
<keyword evidence="8" id="KW-1185">Reference proteome</keyword>
<organism evidence="7 8">
    <name type="scientific">Nocardioides marmoriginsengisoli</name>
    <dbReference type="NCBI Taxonomy" id="661483"/>
    <lineage>
        <taxon>Bacteria</taxon>
        <taxon>Bacillati</taxon>
        <taxon>Actinomycetota</taxon>
        <taxon>Actinomycetes</taxon>
        <taxon>Propionibacteriales</taxon>
        <taxon>Nocardioidaceae</taxon>
        <taxon>Nocardioides</taxon>
    </lineage>
</organism>
<dbReference type="InterPro" id="IPR036259">
    <property type="entry name" value="MFS_trans_sf"/>
</dbReference>
<evidence type="ECO:0000256" key="1">
    <source>
        <dbReference type="ARBA" id="ARBA00004651"/>
    </source>
</evidence>
<evidence type="ECO:0000259" key="6">
    <source>
        <dbReference type="PROSITE" id="PS50850"/>
    </source>
</evidence>
<dbReference type="AlphaFoldDB" id="A0A3N0CAV2"/>
<dbReference type="InterPro" id="IPR020846">
    <property type="entry name" value="MFS_dom"/>
</dbReference>
<feature type="transmembrane region" description="Helical" evidence="5">
    <location>
        <begin position="377"/>
        <end position="400"/>
    </location>
</feature>
<feature type="transmembrane region" description="Helical" evidence="5">
    <location>
        <begin position="114"/>
        <end position="134"/>
    </location>
</feature>
<comment type="caution">
    <text evidence="7">The sequence shown here is derived from an EMBL/GenBank/DDBJ whole genome shotgun (WGS) entry which is preliminary data.</text>
</comment>
<feature type="transmembrane region" description="Helical" evidence="5">
    <location>
        <begin position="57"/>
        <end position="76"/>
    </location>
</feature>
<feature type="transmembrane region" description="Helical" evidence="5">
    <location>
        <begin position="21"/>
        <end position="45"/>
    </location>
</feature>
<dbReference type="PANTHER" id="PTHR42718">
    <property type="entry name" value="MAJOR FACILITATOR SUPERFAMILY MULTIDRUG TRANSPORTER MFSC"/>
    <property type="match status" value="1"/>
</dbReference>
<feature type="transmembrane region" description="Helical" evidence="5">
    <location>
        <begin position="238"/>
        <end position="256"/>
    </location>
</feature>
<sequence length="474" mass="48273">MTQTASAPIGLDPDRKVAHPTAIVAIGCFCGIVVALTQTMIVPLVPLLPSLLHTSAANASWAVTATLLTAAVMMPISGRLGDMVGKRLMLVLSLAALVIGSVLCALSDSLLPMVVGRGLQGVSMGAIALGISIMRDELPADRVGPAVARMSATLGVGGAIGLPVAAVIVEKANWHALFWIAAGLGALCLIAVLAVVPESPVRTPARFDVLGAIGLASGLVMLLLAISKGGDWGWGDHLTLGLLLGSLVVFAIWTSWELRVAAPLVDLRTTARPQVLFTNVASIGAGFAMYGMSLVPIQLLLAPEATGYGSGLTLIQAGLVLMPGGLMMYLFSGIGARITAARGPRAALMTGVAIIAVGYVVLLFLRAEWWQISIAGAITSAGVGVAYAAMPALIMGAVPVHETAAANGLNALMRSVGTSLSAAVVGTVLAHQTVRLGAIELPSERGFTIVVLISLAASAVALALTLAIPRRTPA</sequence>
<reference evidence="7 8" key="1">
    <citation type="submission" date="2018-11" db="EMBL/GenBank/DDBJ databases">
        <authorList>
            <person name="Li F."/>
        </authorList>
    </citation>
    <scope>NUCLEOTIDE SEQUENCE [LARGE SCALE GENOMIC DNA]</scope>
    <source>
        <strain evidence="7 8">Gsoil 097</strain>
    </source>
</reference>
<dbReference type="RefSeq" id="WP_123229201.1">
    <property type="nucleotide sequence ID" value="NZ_RJSE01000009.1"/>
</dbReference>
<dbReference type="EMBL" id="RJSE01000009">
    <property type="protein sequence ID" value="RNL60449.1"/>
    <property type="molecule type" value="Genomic_DNA"/>
</dbReference>
<name>A0A3N0CAV2_9ACTN</name>
<feature type="transmembrane region" description="Helical" evidence="5">
    <location>
        <begin position="146"/>
        <end position="168"/>
    </location>
</feature>
<keyword evidence="2 5" id="KW-0812">Transmembrane</keyword>
<dbReference type="OrthoDB" id="4484751at2"/>
<dbReference type="CDD" id="cd17504">
    <property type="entry name" value="MFS_MMR_MDR_like"/>
    <property type="match status" value="1"/>
</dbReference>
<feature type="transmembrane region" description="Helical" evidence="5">
    <location>
        <begin position="207"/>
        <end position="226"/>
    </location>
</feature>
<evidence type="ECO:0000256" key="4">
    <source>
        <dbReference type="ARBA" id="ARBA00023136"/>
    </source>
</evidence>
<dbReference type="Pfam" id="PF07690">
    <property type="entry name" value="MFS_1"/>
    <property type="match status" value="1"/>
</dbReference>
<feature type="transmembrane region" description="Helical" evidence="5">
    <location>
        <begin position="346"/>
        <end position="365"/>
    </location>
</feature>
<evidence type="ECO:0000256" key="3">
    <source>
        <dbReference type="ARBA" id="ARBA00022989"/>
    </source>
</evidence>
<feature type="transmembrane region" description="Helical" evidence="5">
    <location>
        <begin position="276"/>
        <end position="301"/>
    </location>
</feature>
<feature type="domain" description="Major facilitator superfamily (MFS) profile" evidence="6">
    <location>
        <begin position="23"/>
        <end position="473"/>
    </location>
</feature>
<feature type="transmembrane region" description="Helical" evidence="5">
    <location>
        <begin position="313"/>
        <end position="334"/>
    </location>
</feature>
<evidence type="ECO:0000256" key="5">
    <source>
        <dbReference type="SAM" id="Phobius"/>
    </source>
</evidence>
<comment type="subcellular location">
    <subcellularLocation>
        <location evidence="1">Cell membrane</location>
        <topology evidence="1">Multi-pass membrane protein</topology>
    </subcellularLocation>
</comment>
<keyword evidence="4 5" id="KW-0472">Membrane</keyword>
<dbReference type="Gene3D" id="1.20.1250.20">
    <property type="entry name" value="MFS general substrate transporter like domains"/>
    <property type="match status" value="1"/>
</dbReference>
<dbReference type="Gene3D" id="1.20.1720.10">
    <property type="entry name" value="Multidrug resistance protein D"/>
    <property type="match status" value="1"/>
</dbReference>
<dbReference type="Proteomes" id="UP000267128">
    <property type="component" value="Unassembled WGS sequence"/>
</dbReference>
<evidence type="ECO:0000313" key="8">
    <source>
        <dbReference type="Proteomes" id="UP000267128"/>
    </source>
</evidence>
<gene>
    <name evidence="7" type="ORF">EFK50_19165</name>
</gene>
<evidence type="ECO:0000256" key="2">
    <source>
        <dbReference type="ARBA" id="ARBA00022692"/>
    </source>
</evidence>
<feature type="transmembrane region" description="Helical" evidence="5">
    <location>
        <begin position="446"/>
        <end position="468"/>
    </location>
</feature>
<keyword evidence="3 5" id="KW-1133">Transmembrane helix</keyword>
<feature type="transmembrane region" description="Helical" evidence="5">
    <location>
        <begin position="174"/>
        <end position="195"/>
    </location>
</feature>
<dbReference type="GO" id="GO:0022857">
    <property type="term" value="F:transmembrane transporter activity"/>
    <property type="evidence" value="ECO:0007669"/>
    <property type="project" value="InterPro"/>
</dbReference>
<accession>A0A3N0CAV2</accession>
<evidence type="ECO:0000313" key="7">
    <source>
        <dbReference type="EMBL" id="RNL60449.1"/>
    </source>
</evidence>
<proteinExistence type="predicted"/>
<dbReference type="PROSITE" id="PS50850">
    <property type="entry name" value="MFS"/>
    <property type="match status" value="1"/>
</dbReference>
<protein>
    <submittedName>
        <fullName evidence="7">MFS transporter</fullName>
    </submittedName>
</protein>
<feature type="transmembrane region" description="Helical" evidence="5">
    <location>
        <begin position="412"/>
        <end position="434"/>
    </location>
</feature>
<dbReference type="PANTHER" id="PTHR42718:SF35">
    <property type="entry name" value="BLL0718 PROTEIN"/>
    <property type="match status" value="1"/>
</dbReference>